<dbReference type="GO" id="GO:0006352">
    <property type="term" value="P:DNA-templated transcription initiation"/>
    <property type="evidence" value="ECO:0007669"/>
    <property type="project" value="InterPro"/>
</dbReference>
<dbReference type="OrthoDB" id="8611574at2"/>
<dbReference type="InterPro" id="IPR007627">
    <property type="entry name" value="RNA_pol_sigma70_r2"/>
</dbReference>
<feature type="region of interest" description="Disordered" evidence="6">
    <location>
        <begin position="351"/>
        <end position="508"/>
    </location>
</feature>
<dbReference type="SUPFAM" id="SSF88659">
    <property type="entry name" value="Sigma3 and sigma4 domains of RNA polymerase sigma factors"/>
    <property type="match status" value="1"/>
</dbReference>
<feature type="domain" description="RNA polymerase sigma-70 region 2" evidence="7">
    <location>
        <begin position="32"/>
        <end position="99"/>
    </location>
</feature>
<sequence length="508" mass="53594">MTSGLLSSTSGADDATLARAAATGDRAAFAAIYDRYADRLYDFCVGMLRDRDAAADCVQDVFVTAATKLVQLREPDRLRSWLYAIARSEALSRIRDRKREQLSEELPDMPSGEADPATQAASSELAELIREASGGLSDRDRVVLELAYRQGLDGPELADALGVTPKNANTLVERMRDTIGRSLGALLLCKRAKADPERCPELAAIIEQGDDQFTVLLRKRVARHVDGCAICEEERARMVNPAALLGSAPVVIPAPAWLRDRTLDNAVVNLPPAGSTPVGPEDDASWWPPHDLDVDDLSEPPGAAGPRQTASVVKGRPVRAGIGAALVLVGIGAAAMLVAPASFRVVPADSHAPLTPSSTTTASTTTPSVAKRTATSDTPAMLPPPVVATTTTANAVITPTTETTSEPSPVEKPLPRTHDQTPDTTTETSRPTPQPQDGGDQSPNIDPPNIVEPPAEEPPVKEPPGSPPVKPPKPTPKLPSRIPPPVKVEPDCPPQDTNCNGGGGPIFN</sequence>
<dbReference type="PANTHER" id="PTHR43133">
    <property type="entry name" value="RNA POLYMERASE ECF-TYPE SIGMA FACTO"/>
    <property type="match status" value="1"/>
</dbReference>
<dbReference type="RefSeq" id="WP_140690114.1">
    <property type="nucleotide sequence ID" value="NZ_RCZG01000003.1"/>
</dbReference>
<keyword evidence="2" id="KW-0805">Transcription regulation</keyword>
<feature type="compositionally biased region" description="Pro residues" evidence="6">
    <location>
        <begin position="461"/>
        <end position="493"/>
    </location>
</feature>
<evidence type="ECO:0000313" key="9">
    <source>
        <dbReference type="Proteomes" id="UP000320095"/>
    </source>
</evidence>
<protein>
    <submittedName>
        <fullName evidence="8">RNA polymerase sigma factor</fullName>
    </submittedName>
</protein>
<evidence type="ECO:0000259" key="7">
    <source>
        <dbReference type="Pfam" id="PF04542"/>
    </source>
</evidence>
<keyword evidence="4" id="KW-0238">DNA-binding</keyword>
<reference evidence="8 9" key="1">
    <citation type="journal article" date="2019" name="Environ. Microbiol.">
        <title>Species interactions and distinct microbial communities in high Arctic permafrost affected cryosols are associated with the CH4 and CO2 gas fluxes.</title>
        <authorList>
            <person name="Altshuler I."/>
            <person name="Hamel J."/>
            <person name="Turney S."/>
            <person name="Magnuson E."/>
            <person name="Levesque R."/>
            <person name="Greer C."/>
            <person name="Whyte L.G."/>
        </authorList>
    </citation>
    <scope>NUCLEOTIDE SEQUENCE [LARGE SCALE GENOMIC DNA]</scope>
    <source>
        <strain evidence="8 9">S5.20</strain>
    </source>
</reference>
<dbReference type="EMBL" id="RCZG01000003">
    <property type="protein sequence ID" value="TPG35309.1"/>
    <property type="molecule type" value="Genomic_DNA"/>
</dbReference>
<comment type="caution">
    <text evidence="8">The sequence shown here is derived from an EMBL/GenBank/DDBJ whole genome shotgun (WGS) entry which is preliminary data.</text>
</comment>
<evidence type="ECO:0000256" key="4">
    <source>
        <dbReference type="ARBA" id="ARBA00023125"/>
    </source>
</evidence>
<comment type="similarity">
    <text evidence="1">Belongs to the sigma-70 factor family. ECF subfamily.</text>
</comment>
<feature type="compositionally biased region" description="Low complexity" evidence="6">
    <location>
        <begin position="387"/>
        <end position="408"/>
    </location>
</feature>
<gene>
    <name evidence="8" type="ORF">EAH80_10695</name>
</gene>
<keyword evidence="9" id="KW-1185">Reference proteome</keyword>
<dbReference type="Proteomes" id="UP000320095">
    <property type="component" value="Unassembled WGS sequence"/>
</dbReference>
<dbReference type="InterPro" id="IPR036388">
    <property type="entry name" value="WH-like_DNA-bd_sf"/>
</dbReference>
<dbReference type="InterPro" id="IPR039425">
    <property type="entry name" value="RNA_pol_sigma-70-like"/>
</dbReference>
<keyword evidence="5" id="KW-0804">Transcription</keyword>
<name>A0A502EE71_9MYCO</name>
<organism evidence="8 9">
    <name type="scientific">Mycolicibacterium hodleri</name>
    <dbReference type="NCBI Taxonomy" id="49897"/>
    <lineage>
        <taxon>Bacteria</taxon>
        <taxon>Bacillati</taxon>
        <taxon>Actinomycetota</taxon>
        <taxon>Actinomycetes</taxon>
        <taxon>Mycobacteriales</taxon>
        <taxon>Mycobacteriaceae</taxon>
        <taxon>Mycolicibacterium</taxon>
    </lineage>
</organism>
<dbReference type="SUPFAM" id="SSF88946">
    <property type="entry name" value="Sigma2 domain of RNA polymerase sigma factors"/>
    <property type="match status" value="1"/>
</dbReference>
<feature type="compositionally biased region" description="Low complexity" evidence="6">
    <location>
        <begin position="355"/>
        <end position="368"/>
    </location>
</feature>
<dbReference type="GO" id="GO:0003677">
    <property type="term" value="F:DNA binding"/>
    <property type="evidence" value="ECO:0007669"/>
    <property type="project" value="UniProtKB-KW"/>
</dbReference>
<dbReference type="InterPro" id="IPR013324">
    <property type="entry name" value="RNA_pol_sigma_r3/r4-like"/>
</dbReference>
<dbReference type="Gene3D" id="1.10.10.10">
    <property type="entry name" value="Winged helix-like DNA-binding domain superfamily/Winged helix DNA-binding domain"/>
    <property type="match status" value="1"/>
</dbReference>
<evidence type="ECO:0000256" key="6">
    <source>
        <dbReference type="SAM" id="MobiDB-lite"/>
    </source>
</evidence>
<proteinExistence type="inferred from homology"/>
<evidence type="ECO:0000313" key="8">
    <source>
        <dbReference type="EMBL" id="TPG35309.1"/>
    </source>
</evidence>
<dbReference type="InterPro" id="IPR014284">
    <property type="entry name" value="RNA_pol_sigma-70_dom"/>
</dbReference>
<evidence type="ECO:0000256" key="3">
    <source>
        <dbReference type="ARBA" id="ARBA00023082"/>
    </source>
</evidence>
<dbReference type="InterPro" id="IPR013325">
    <property type="entry name" value="RNA_pol_sigma_r2"/>
</dbReference>
<dbReference type="Gene3D" id="1.10.1740.10">
    <property type="match status" value="1"/>
</dbReference>
<dbReference type="Pfam" id="PF04542">
    <property type="entry name" value="Sigma70_r2"/>
    <property type="match status" value="1"/>
</dbReference>
<dbReference type="NCBIfam" id="TIGR02937">
    <property type="entry name" value="sigma70-ECF"/>
    <property type="match status" value="1"/>
</dbReference>
<keyword evidence="3" id="KW-0731">Sigma factor</keyword>
<feature type="region of interest" description="Disordered" evidence="6">
    <location>
        <begin position="270"/>
        <end position="311"/>
    </location>
</feature>
<evidence type="ECO:0000256" key="1">
    <source>
        <dbReference type="ARBA" id="ARBA00010641"/>
    </source>
</evidence>
<dbReference type="PANTHER" id="PTHR43133:SF8">
    <property type="entry name" value="RNA POLYMERASE SIGMA FACTOR HI_1459-RELATED"/>
    <property type="match status" value="1"/>
</dbReference>
<dbReference type="AlphaFoldDB" id="A0A502EE71"/>
<dbReference type="GO" id="GO:0016987">
    <property type="term" value="F:sigma factor activity"/>
    <property type="evidence" value="ECO:0007669"/>
    <property type="project" value="UniProtKB-KW"/>
</dbReference>
<accession>A0A502EE71</accession>
<evidence type="ECO:0000256" key="2">
    <source>
        <dbReference type="ARBA" id="ARBA00023015"/>
    </source>
</evidence>
<feature type="compositionally biased region" description="Low complexity" evidence="6">
    <location>
        <begin position="422"/>
        <end position="431"/>
    </location>
</feature>
<evidence type="ECO:0000256" key="5">
    <source>
        <dbReference type="ARBA" id="ARBA00023163"/>
    </source>
</evidence>